<protein>
    <recommendedName>
        <fullName evidence="2">DBL homology domain-containing protein</fullName>
    </recommendedName>
</protein>
<feature type="compositionally biased region" description="Low complexity" evidence="1">
    <location>
        <begin position="1028"/>
        <end position="1040"/>
    </location>
</feature>
<dbReference type="GeneID" id="2909858"/>
<evidence type="ECO:0000313" key="3">
    <source>
        <dbReference type="EMBL" id="AOW03186.1"/>
    </source>
</evidence>
<feature type="domain" description="DBL homology" evidence="2">
    <location>
        <begin position="152"/>
        <end position="199"/>
    </location>
</feature>
<accession>A0A1D8NC24</accession>
<dbReference type="Pfam" id="PF24340">
    <property type="entry name" value="DH_2"/>
    <property type="match status" value="1"/>
</dbReference>
<feature type="compositionally biased region" description="Low complexity" evidence="1">
    <location>
        <begin position="1197"/>
        <end position="1233"/>
    </location>
</feature>
<reference evidence="3 4" key="1">
    <citation type="journal article" date="2016" name="PLoS ONE">
        <title>Sequence Assembly of Yarrowia lipolytica Strain W29/CLIB89 Shows Transposable Element Diversity.</title>
        <authorList>
            <person name="Magnan C."/>
            <person name="Yu J."/>
            <person name="Chang I."/>
            <person name="Jahn E."/>
            <person name="Kanomata Y."/>
            <person name="Wu J."/>
            <person name="Zeller M."/>
            <person name="Oakes M."/>
            <person name="Baldi P."/>
            <person name="Sandmeyer S."/>
        </authorList>
    </citation>
    <scope>NUCLEOTIDE SEQUENCE [LARGE SCALE GENOMIC DNA]</scope>
    <source>
        <strain evidence="4">CLIB89(W29)</strain>
    </source>
</reference>
<feature type="compositionally biased region" description="Acidic residues" evidence="1">
    <location>
        <begin position="556"/>
        <end position="570"/>
    </location>
</feature>
<feature type="compositionally biased region" description="Polar residues" evidence="1">
    <location>
        <begin position="607"/>
        <end position="616"/>
    </location>
</feature>
<feature type="compositionally biased region" description="Basic and acidic residues" evidence="1">
    <location>
        <begin position="731"/>
        <end position="747"/>
    </location>
</feature>
<feature type="region of interest" description="Disordered" evidence="1">
    <location>
        <begin position="530"/>
        <end position="626"/>
    </location>
</feature>
<gene>
    <name evidence="3" type="ORF">YALI1_C29261g</name>
</gene>
<dbReference type="OrthoDB" id="4092486at2759"/>
<feature type="compositionally biased region" description="Low complexity" evidence="1">
    <location>
        <begin position="1052"/>
        <end position="1070"/>
    </location>
</feature>
<feature type="compositionally biased region" description="Basic and acidic residues" evidence="1">
    <location>
        <begin position="571"/>
        <end position="581"/>
    </location>
</feature>
<feature type="region of interest" description="Disordered" evidence="1">
    <location>
        <begin position="1142"/>
        <end position="1171"/>
    </location>
</feature>
<dbReference type="PANTHER" id="PTHR13361:SF1">
    <property type="entry name" value="WW DOMAIN-BINDING PROTEIN 11"/>
    <property type="match status" value="1"/>
</dbReference>
<evidence type="ECO:0000256" key="1">
    <source>
        <dbReference type="SAM" id="MobiDB-lite"/>
    </source>
</evidence>
<feature type="compositionally biased region" description="Pro residues" evidence="1">
    <location>
        <begin position="480"/>
        <end position="499"/>
    </location>
</feature>
<feature type="region of interest" description="Disordered" evidence="1">
    <location>
        <begin position="728"/>
        <end position="747"/>
    </location>
</feature>
<dbReference type="KEGG" id="yli:2909858"/>
<evidence type="ECO:0000259" key="2">
    <source>
        <dbReference type="Pfam" id="PF24340"/>
    </source>
</evidence>
<feature type="compositionally biased region" description="Polar residues" evidence="1">
    <location>
        <begin position="530"/>
        <end position="542"/>
    </location>
</feature>
<name>A0A1D8NC24_YARLL</name>
<feature type="compositionally biased region" description="Basic residues" evidence="1">
    <location>
        <begin position="30"/>
        <end position="47"/>
    </location>
</feature>
<feature type="region of interest" description="Disordered" evidence="1">
    <location>
        <begin position="1"/>
        <end position="54"/>
    </location>
</feature>
<evidence type="ECO:0000313" key="4">
    <source>
        <dbReference type="Proteomes" id="UP000182444"/>
    </source>
</evidence>
<dbReference type="GO" id="GO:0005681">
    <property type="term" value="C:spliceosomal complex"/>
    <property type="evidence" value="ECO:0007669"/>
    <property type="project" value="TreeGrafter"/>
</dbReference>
<feature type="region of interest" description="Disordered" evidence="1">
    <location>
        <begin position="1103"/>
        <end position="1127"/>
    </location>
</feature>
<feature type="region of interest" description="Disordered" evidence="1">
    <location>
        <begin position="1196"/>
        <end position="1275"/>
    </location>
</feature>
<dbReference type="RefSeq" id="XP_502079.1">
    <property type="nucleotide sequence ID" value="XM_502079.3"/>
</dbReference>
<dbReference type="Proteomes" id="UP000182444">
    <property type="component" value="Chromosome 1C"/>
</dbReference>
<dbReference type="PANTHER" id="PTHR13361">
    <property type="entry name" value="WW DOMAIN-BINDING PROTEIN 11"/>
    <property type="match status" value="1"/>
</dbReference>
<feature type="region of interest" description="Disordered" evidence="1">
    <location>
        <begin position="1003"/>
        <end position="1070"/>
    </location>
</feature>
<dbReference type="VEuPathDB" id="FungiDB:YALI0_C21186g"/>
<dbReference type="eggNOG" id="ENOG502SFKJ">
    <property type="taxonomic scope" value="Eukaryota"/>
</dbReference>
<organism evidence="3 4">
    <name type="scientific">Yarrowia lipolytica</name>
    <name type="common">Candida lipolytica</name>
    <dbReference type="NCBI Taxonomy" id="4952"/>
    <lineage>
        <taxon>Eukaryota</taxon>
        <taxon>Fungi</taxon>
        <taxon>Dikarya</taxon>
        <taxon>Ascomycota</taxon>
        <taxon>Saccharomycotina</taxon>
        <taxon>Dipodascomycetes</taxon>
        <taxon>Dipodascales</taxon>
        <taxon>Dipodascales incertae sedis</taxon>
        <taxon>Yarrowia</taxon>
    </lineage>
</organism>
<dbReference type="PROSITE" id="PS00061">
    <property type="entry name" value="ADH_SHORT"/>
    <property type="match status" value="1"/>
</dbReference>
<dbReference type="VEuPathDB" id="FungiDB:YALI1_C29261g"/>
<dbReference type="EMBL" id="CP017555">
    <property type="protein sequence ID" value="AOW03186.1"/>
    <property type="molecule type" value="Genomic_DNA"/>
</dbReference>
<sequence length="1567" mass="170891">MSTTPPRLPQLQGLTPLRFSPYRRSGNSPRSKRLSNYRRDGHKHPSHNKQGVASKTLATSTSMDSLASISSVSADVIFQDLRKSEVNYLEELQLLIQSDLSPRMTSVVRKLKLLHDNMPTDGFFNWARDVTPLYASYISEYTIDATTSTHMLYLLKRPLVRIRYLAKVMKKLAENSPEFESRRQTAIKFRDLTRLARDRAESERERVDLTTFNFDRVVHFDNLQETYDDFDYTTTLHRDYFEMCVKHRSGKSFEKKMVEVFLVTDTVTPNKGMPSNKISADAFTDTFQGLAICALEDPGRSLLFPRFKRGDFVLVEQPKSRLSSRQAKYEIVLQASNHSTVVLYCPELDQVKLWSRVLGHLFGHVTDYSASKASSDLLKLTFGREYSFGIESSRILAGGGGLGIEIKEEKQEEVNKKEKLVDKPLPRDIKNVPQLESSLSLGDSLFGESLDKFKYDKPVEALNVVKNKKEEKEQIKPAPTTAPPPPPAPTVAAPAPPSKPSFAAAALVASDVTKGDSVKPVDVIKLVTEAPSQSTSMESFTSEIMDRGSSDSSWSELEEEDVEEEVEEEETKPLVRDESRGSVDLPIIEPKECSSPASTLRPMSAYETASEQTPASPNFPPRPRDNSAAIATRRCAAATSLVEARVPAANRDAFNKSSSVIGGNQYETMTSFTANTTPSGLKPLPWKSSAMLRSNRFVPLPPDGAQSKFSPELEEDSGFKFGKKWWSRSGKTKEAKRQEKETKRLEKEAVKERERLWYENNKKEKEDRLREMRREKEKTVVAEEAVSEHTPATKSRNAFAALKTVSQLVKSKPPTFEPTFQMIQPKSDYSASPSSLSSCSIDTPRMSALLPSPLVLQNPARNQPATVEQNNTGFDAVPVERVDGFEMVSPTQNAMTAPLPQVPVMQSTQDVPPVPTVKVEAPTPVVASIPVVPTIAAAFASTKAAKVPVAAPPVPAAPVSAPPVPQTASTMPYNMDNSSVATITATNISTADIATEASASTSSFVTAPSVSPPKKLAPPPPPSRRKNSASSTASSSSIKSDLQAMSRSLNESLSRSASQSMSTSTSTSTIASLANEEKELMRSGSIHSSADVAATVVKQLEAPSRSPSLSHHLRSAKSMDSLPSSISSKSIASMGREDSGFSFLEPGFFGNSEQQEQDHEHNSDSDSDADSVHLLDTPEIEQLEMTQVKAKAVMVTSKLPSEPSDSSISSKRSIASGTSSTSVTSASSSKNSIRFTPLRNAKSEEMLLKSGPSSFNKAASTSSSSSEESEESDTLAPLIKVKQRVSRVGSPAECLAAPAVVTSVNDGTTIFTVNAFTSRWKGNSWETLSDSMIALKVCIGSEGGRLEVGANSILLNKQSALRRGTAVDVQLRQSTDIYSFRLRNSREADALLSACNSAKKDLVERPLVSNRSSYTASICSDSSLGTVGSGSGPLSLKPRNKLSLLAQDDGLLLLQNLKARLFLSPRMSKLWLGLGVGLVTVNVSTEDLMTNAKTVTMKQQGFGEAVFSGSLPAQAFAKDGNGIRVYADYQQLGHDAMSQRDLSSNVYYLQLKGEKEVDRVFEIFTTS</sequence>
<proteinExistence type="predicted"/>
<dbReference type="InterPro" id="IPR056416">
    <property type="entry name" value="DH_2_fung"/>
</dbReference>
<feature type="region of interest" description="Disordered" evidence="1">
    <location>
        <begin position="466"/>
        <end position="499"/>
    </location>
</feature>
<dbReference type="InterPro" id="IPR020904">
    <property type="entry name" value="Sc_DH/Rdtase_CS"/>
</dbReference>